<dbReference type="VEuPathDB" id="CryptoDB:cand_018620"/>
<sequence>MWSSLELSRPILKALNDLDFVNPTPIQKEVIPLALAGRDILAEAETGSGKTAAFLLPTIERLLKFPGIRARKMSPLGPTGGLNATKVLILLPSRELAMQCFDVLESLIKYCLTITRCIVTGGMSQSQHEITLRNQPDIVIATPGRILDMLINTMGVHLELLEIVILDEADRLLDMGFRRECLEILRYVSQCRQTMLFSATLSRGVADLALLTLRNPCRISTIGLGPNAILSNTEGITSDVSTIGLSTTLNQEFVELNEEKDREGALFHILSKIYTERVIVFFQTKKEARRISILCNILGFSAVELHGYLTQEKRNENLGRFTKGESKILLASELAARGLDIKGITAVINFTLPLEASRYIHRVGRTARIGENGNSITLYSQSERSRLKSLMKQVLRKSGSSTSTTKLCNLMKKLKFSSNNISYWSERILESEPKVKQQIRANIAEKELRLAELEANKAENILVYKENISGRPRKKWFQSTLQKEIAKNLSKRELIEKAGFDMNELNDITCKGLLLNSDRKKNPKEQNHLKRKSPHINYTSNPKKSLLGTKKKAL</sequence>
<feature type="compositionally biased region" description="Basic and acidic residues" evidence="8">
    <location>
        <begin position="518"/>
        <end position="528"/>
    </location>
</feature>
<dbReference type="RefSeq" id="XP_067066392.1">
    <property type="nucleotide sequence ID" value="XM_067212095.1"/>
</dbReference>
<feature type="domain" description="Helicase ATP-binding" evidence="9">
    <location>
        <begin position="31"/>
        <end position="219"/>
    </location>
</feature>
<feature type="domain" description="DEAD-box RNA helicase Q" evidence="11">
    <location>
        <begin position="1"/>
        <end position="28"/>
    </location>
</feature>
<evidence type="ECO:0000256" key="3">
    <source>
        <dbReference type="ARBA" id="ARBA00022806"/>
    </source>
</evidence>
<dbReference type="CDD" id="cd18787">
    <property type="entry name" value="SF2_C_DEAD"/>
    <property type="match status" value="1"/>
</dbReference>
<keyword evidence="3 6" id="KW-0347">Helicase</keyword>
<dbReference type="PROSITE" id="PS51195">
    <property type="entry name" value="Q_MOTIF"/>
    <property type="match status" value="1"/>
</dbReference>
<comment type="caution">
    <text evidence="12">The sequence shown here is derived from an EMBL/GenBank/DDBJ whole genome shotgun (WGS) entry which is preliminary data.</text>
</comment>
<evidence type="ECO:0000313" key="12">
    <source>
        <dbReference type="EMBL" id="OII71023.1"/>
    </source>
</evidence>
<reference evidence="12 13" key="1">
    <citation type="submission" date="2016-10" db="EMBL/GenBank/DDBJ databases">
        <title>Reductive evolution of mitochondrial metabolism and differential evolution of invasion-related proteins in Cryptosporidium.</title>
        <authorList>
            <person name="Liu S."/>
            <person name="Roellig D.M."/>
            <person name="Guo Y."/>
            <person name="Li N."/>
            <person name="Frace M.A."/>
            <person name="Tang K."/>
            <person name="Zhang L."/>
            <person name="Feng Y."/>
            <person name="Xiao L."/>
        </authorList>
    </citation>
    <scope>NUCLEOTIDE SEQUENCE [LARGE SCALE GENOMIC DNA]</scope>
    <source>
        <strain evidence="12">30847</strain>
    </source>
</reference>
<dbReference type="InterPro" id="IPR000629">
    <property type="entry name" value="RNA-helicase_DEAD-box_CS"/>
</dbReference>
<dbReference type="InterPro" id="IPR011545">
    <property type="entry name" value="DEAD/DEAH_box_helicase_dom"/>
</dbReference>
<dbReference type="InterPro" id="IPR027417">
    <property type="entry name" value="P-loop_NTPase"/>
</dbReference>
<dbReference type="PROSITE" id="PS51192">
    <property type="entry name" value="HELICASE_ATP_BIND_1"/>
    <property type="match status" value="1"/>
</dbReference>
<evidence type="ECO:0000256" key="7">
    <source>
        <dbReference type="SAM" id="Coils"/>
    </source>
</evidence>
<dbReference type="GO" id="GO:0005524">
    <property type="term" value="F:ATP binding"/>
    <property type="evidence" value="ECO:0007669"/>
    <property type="project" value="UniProtKB-KW"/>
</dbReference>
<keyword evidence="7" id="KW-0175">Coiled coil</keyword>
<dbReference type="AlphaFoldDB" id="A0A1J4MAM3"/>
<dbReference type="PROSITE" id="PS51194">
    <property type="entry name" value="HELICASE_CTER"/>
    <property type="match status" value="1"/>
</dbReference>
<feature type="short sequence motif" description="Q motif" evidence="5">
    <location>
        <begin position="1"/>
        <end position="28"/>
    </location>
</feature>
<dbReference type="GO" id="GO:0005829">
    <property type="term" value="C:cytosol"/>
    <property type="evidence" value="ECO:0007669"/>
    <property type="project" value="TreeGrafter"/>
</dbReference>
<evidence type="ECO:0000259" key="10">
    <source>
        <dbReference type="PROSITE" id="PS51194"/>
    </source>
</evidence>
<dbReference type="GO" id="GO:0003676">
    <property type="term" value="F:nucleic acid binding"/>
    <property type="evidence" value="ECO:0007669"/>
    <property type="project" value="InterPro"/>
</dbReference>
<dbReference type="GO" id="GO:0003724">
    <property type="term" value="F:RNA helicase activity"/>
    <property type="evidence" value="ECO:0007669"/>
    <property type="project" value="InterPro"/>
</dbReference>
<keyword evidence="1 6" id="KW-0547">Nucleotide-binding</keyword>
<dbReference type="CDD" id="cd17947">
    <property type="entry name" value="DEADc_DDX27"/>
    <property type="match status" value="1"/>
</dbReference>
<dbReference type="Pfam" id="PF00271">
    <property type="entry name" value="Helicase_C"/>
    <property type="match status" value="1"/>
</dbReference>
<dbReference type="InterPro" id="IPR050079">
    <property type="entry name" value="DEAD_box_RNA_helicase"/>
</dbReference>
<keyword evidence="2 6" id="KW-0378">Hydrolase</keyword>
<evidence type="ECO:0000313" key="13">
    <source>
        <dbReference type="Proteomes" id="UP000186804"/>
    </source>
</evidence>
<evidence type="ECO:0000256" key="6">
    <source>
        <dbReference type="RuleBase" id="RU000492"/>
    </source>
</evidence>
<evidence type="ECO:0000259" key="11">
    <source>
        <dbReference type="PROSITE" id="PS51195"/>
    </source>
</evidence>
<protein>
    <submittedName>
        <fullName evidence="12">DEAD DEAH box helicase family protein</fullName>
    </submittedName>
</protein>
<dbReference type="SMART" id="SM00487">
    <property type="entry name" value="DEXDc"/>
    <property type="match status" value="1"/>
</dbReference>
<comment type="similarity">
    <text evidence="6">Belongs to the DEAD box helicase family.</text>
</comment>
<feature type="region of interest" description="Disordered" evidence="8">
    <location>
        <begin position="518"/>
        <end position="554"/>
    </location>
</feature>
<keyword evidence="13" id="KW-1185">Reference proteome</keyword>
<evidence type="ECO:0000256" key="2">
    <source>
        <dbReference type="ARBA" id="ARBA00022801"/>
    </source>
</evidence>
<dbReference type="InterPro" id="IPR014001">
    <property type="entry name" value="Helicase_ATP-bd"/>
</dbReference>
<dbReference type="PANTHER" id="PTHR47959">
    <property type="entry name" value="ATP-DEPENDENT RNA HELICASE RHLE-RELATED"/>
    <property type="match status" value="1"/>
</dbReference>
<dbReference type="Pfam" id="PF00270">
    <property type="entry name" value="DEAD"/>
    <property type="match status" value="1"/>
</dbReference>
<dbReference type="SUPFAM" id="SSF52540">
    <property type="entry name" value="P-loop containing nucleoside triphosphate hydrolases"/>
    <property type="match status" value="1"/>
</dbReference>
<dbReference type="SMART" id="SM00490">
    <property type="entry name" value="HELICc"/>
    <property type="match status" value="1"/>
</dbReference>
<dbReference type="PROSITE" id="PS00039">
    <property type="entry name" value="DEAD_ATP_HELICASE"/>
    <property type="match status" value="1"/>
</dbReference>
<feature type="domain" description="Helicase C-terminal" evidence="10">
    <location>
        <begin position="248"/>
        <end position="411"/>
    </location>
</feature>
<evidence type="ECO:0000256" key="8">
    <source>
        <dbReference type="SAM" id="MobiDB-lite"/>
    </source>
</evidence>
<evidence type="ECO:0000256" key="5">
    <source>
        <dbReference type="PROSITE-ProRule" id="PRU00552"/>
    </source>
</evidence>
<dbReference type="PANTHER" id="PTHR47959:SF1">
    <property type="entry name" value="ATP-DEPENDENT RNA HELICASE DBPA"/>
    <property type="match status" value="1"/>
</dbReference>
<name>A0A1J4MAM3_9CRYT</name>
<feature type="coiled-coil region" evidence="7">
    <location>
        <begin position="434"/>
        <end position="461"/>
    </location>
</feature>
<dbReference type="Gene3D" id="3.40.50.300">
    <property type="entry name" value="P-loop containing nucleotide triphosphate hydrolases"/>
    <property type="match status" value="2"/>
</dbReference>
<dbReference type="GeneID" id="92366047"/>
<keyword evidence="4 6" id="KW-0067">ATP-binding</keyword>
<dbReference type="EMBL" id="LRBS01000125">
    <property type="protein sequence ID" value="OII71023.1"/>
    <property type="molecule type" value="Genomic_DNA"/>
</dbReference>
<gene>
    <name evidence="12" type="ORF">cand_018620</name>
</gene>
<proteinExistence type="inferred from homology"/>
<dbReference type="GO" id="GO:0016787">
    <property type="term" value="F:hydrolase activity"/>
    <property type="evidence" value="ECO:0007669"/>
    <property type="project" value="UniProtKB-KW"/>
</dbReference>
<accession>A0A1J4MAM3</accession>
<dbReference type="Proteomes" id="UP000186804">
    <property type="component" value="Unassembled WGS sequence"/>
</dbReference>
<evidence type="ECO:0000256" key="4">
    <source>
        <dbReference type="ARBA" id="ARBA00022840"/>
    </source>
</evidence>
<evidence type="ECO:0000259" key="9">
    <source>
        <dbReference type="PROSITE" id="PS51192"/>
    </source>
</evidence>
<evidence type="ECO:0000256" key="1">
    <source>
        <dbReference type="ARBA" id="ARBA00022741"/>
    </source>
</evidence>
<organism evidence="12 13">
    <name type="scientific">Cryptosporidium andersoni</name>
    <dbReference type="NCBI Taxonomy" id="117008"/>
    <lineage>
        <taxon>Eukaryota</taxon>
        <taxon>Sar</taxon>
        <taxon>Alveolata</taxon>
        <taxon>Apicomplexa</taxon>
        <taxon>Conoidasida</taxon>
        <taxon>Coccidia</taxon>
        <taxon>Eucoccidiorida</taxon>
        <taxon>Eimeriorina</taxon>
        <taxon>Cryptosporidiidae</taxon>
        <taxon>Cryptosporidium</taxon>
    </lineage>
</organism>
<dbReference type="InterPro" id="IPR014014">
    <property type="entry name" value="RNA_helicase_DEAD_Q_motif"/>
</dbReference>
<dbReference type="InterPro" id="IPR001650">
    <property type="entry name" value="Helicase_C-like"/>
</dbReference>
<dbReference type="OrthoDB" id="10259843at2759"/>